<organism evidence="2 3">
    <name type="scientific">Rhizoclosmatium globosum</name>
    <dbReference type="NCBI Taxonomy" id="329046"/>
    <lineage>
        <taxon>Eukaryota</taxon>
        <taxon>Fungi</taxon>
        <taxon>Fungi incertae sedis</taxon>
        <taxon>Chytridiomycota</taxon>
        <taxon>Chytridiomycota incertae sedis</taxon>
        <taxon>Chytridiomycetes</taxon>
        <taxon>Chytridiales</taxon>
        <taxon>Chytriomycetaceae</taxon>
        <taxon>Rhizoclosmatium</taxon>
    </lineage>
</organism>
<evidence type="ECO:0000313" key="3">
    <source>
        <dbReference type="Proteomes" id="UP000193642"/>
    </source>
</evidence>
<dbReference type="OrthoDB" id="2157906at2759"/>
<name>A0A1Y2CTT0_9FUNG</name>
<evidence type="ECO:0000256" key="1">
    <source>
        <dbReference type="SAM" id="MobiDB-lite"/>
    </source>
</evidence>
<evidence type="ECO:0000313" key="2">
    <source>
        <dbReference type="EMBL" id="ORY50392.1"/>
    </source>
</evidence>
<gene>
    <name evidence="2" type="ORF">BCR33DRAFT_528497</name>
</gene>
<protein>
    <submittedName>
        <fullName evidence="2">Uncharacterized protein</fullName>
    </submittedName>
</protein>
<feature type="region of interest" description="Disordered" evidence="1">
    <location>
        <begin position="53"/>
        <end position="85"/>
    </location>
</feature>
<comment type="caution">
    <text evidence="2">The sequence shown here is derived from an EMBL/GenBank/DDBJ whole genome shotgun (WGS) entry which is preliminary data.</text>
</comment>
<reference evidence="2 3" key="1">
    <citation type="submission" date="2016-07" db="EMBL/GenBank/DDBJ databases">
        <title>Pervasive Adenine N6-methylation of Active Genes in Fungi.</title>
        <authorList>
            <consortium name="DOE Joint Genome Institute"/>
            <person name="Mondo S.J."/>
            <person name="Dannebaum R.O."/>
            <person name="Kuo R.C."/>
            <person name="Labutti K."/>
            <person name="Haridas S."/>
            <person name="Kuo A."/>
            <person name="Salamov A."/>
            <person name="Ahrendt S.R."/>
            <person name="Lipzen A."/>
            <person name="Sullivan W."/>
            <person name="Andreopoulos W.B."/>
            <person name="Clum A."/>
            <person name="Lindquist E."/>
            <person name="Daum C."/>
            <person name="Ramamoorthy G.K."/>
            <person name="Gryganskyi A."/>
            <person name="Culley D."/>
            <person name="Magnuson J.K."/>
            <person name="James T.Y."/>
            <person name="O'Malley M.A."/>
            <person name="Stajich J.E."/>
            <person name="Spatafora J.W."/>
            <person name="Visel A."/>
            <person name="Grigoriev I.V."/>
        </authorList>
    </citation>
    <scope>NUCLEOTIDE SEQUENCE [LARGE SCALE GENOMIC DNA]</scope>
    <source>
        <strain evidence="2 3">JEL800</strain>
    </source>
</reference>
<dbReference type="EMBL" id="MCGO01000007">
    <property type="protein sequence ID" value="ORY50392.1"/>
    <property type="molecule type" value="Genomic_DNA"/>
</dbReference>
<dbReference type="AlphaFoldDB" id="A0A1Y2CTT0"/>
<dbReference type="Proteomes" id="UP000193642">
    <property type="component" value="Unassembled WGS sequence"/>
</dbReference>
<keyword evidence="3" id="KW-1185">Reference proteome</keyword>
<sequence length="115" mass="12479">MQSAPAPAPPPPPPPSEFVSRLAQIVPRIAAIAPHLKLFAPAKYDEYITYLHNNHPRNSSANQARKRTHSGSVAAESAKKLDTKETAAVETTVPAKLELPAKKDAAQQCLIHLRM</sequence>
<accession>A0A1Y2CTT0</accession>
<proteinExistence type="predicted"/>